<dbReference type="SUPFAM" id="SSF53187">
    <property type="entry name" value="Zn-dependent exopeptidases"/>
    <property type="match status" value="1"/>
</dbReference>
<dbReference type="OrthoDB" id="9806267at2"/>
<dbReference type="Proteomes" id="UP000255317">
    <property type="component" value="Unassembled WGS sequence"/>
</dbReference>
<dbReference type="EMBL" id="QRAO01000001">
    <property type="protein sequence ID" value="RDK88978.1"/>
    <property type="molecule type" value="Genomic_DNA"/>
</dbReference>
<gene>
    <name evidence="5" type="ORF">C8D94_101857</name>
</gene>
<dbReference type="RefSeq" id="WP_115122636.1">
    <property type="nucleotide sequence ID" value="NZ_QRAO01000001.1"/>
</dbReference>
<keyword evidence="6" id="KW-1185">Reference proteome</keyword>
<dbReference type="InterPro" id="IPR002508">
    <property type="entry name" value="MurNAc-LAA_cat"/>
</dbReference>
<dbReference type="PANTHER" id="PTHR30404">
    <property type="entry name" value="N-ACETYLMURAMOYL-L-ALANINE AMIDASE"/>
    <property type="match status" value="1"/>
</dbReference>
<reference evidence="5 6" key="1">
    <citation type="submission" date="2018-07" db="EMBL/GenBank/DDBJ databases">
        <title>Genomic Encyclopedia of Type Strains, Phase IV (KMG-IV): sequencing the most valuable type-strain genomes for metagenomic binning, comparative biology and taxonomic classification.</title>
        <authorList>
            <person name="Goeker M."/>
        </authorList>
    </citation>
    <scope>NUCLEOTIDE SEQUENCE [LARGE SCALE GENOMIC DNA]</scope>
    <source>
        <strain evidence="5 6">DSM 101478</strain>
    </source>
</reference>
<protein>
    <recommendedName>
        <fullName evidence="2">N-acetylmuramoyl-L-alanine amidase</fullName>
        <ecNumber evidence="2">3.5.1.28</ecNumber>
    </recommendedName>
</protein>
<evidence type="ECO:0000313" key="5">
    <source>
        <dbReference type="EMBL" id="RDK88978.1"/>
    </source>
</evidence>
<dbReference type="AlphaFoldDB" id="A0A370QKU1"/>
<keyword evidence="3" id="KW-0378">Hydrolase</keyword>
<dbReference type="GO" id="GO:0009253">
    <property type="term" value="P:peptidoglycan catabolic process"/>
    <property type="evidence" value="ECO:0007669"/>
    <property type="project" value="InterPro"/>
</dbReference>
<feature type="domain" description="MurNAc-LAA" evidence="4">
    <location>
        <begin position="92"/>
        <end position="208"/>
    </location>
</feature>
<evidence type="ECO:0000256" key="2">
    <source>
        <dbReference type="ARBA" id="ARBA00011901"/>
    </source>
</evidence>
<dbReference type="GO" id="GO:0030288">
    <property type="term" value="C:outer membrane-bounded periplasmic space"/>
    <property type="evidence" value="ECO:0007669"/>
    <property type="project" value="TreeGrafter"/>
</dbReference>
<evidence type="ECO:0000256" key="3">
    <source>
        <dbReference type="ARBA" id="ARBA00022801"/>
    </source>
</evidence>
<dbReference type="Gene3D" id="3.40.630.40">
    <property type="entry name" value="Zn-dependent exopeptidases"/>
    <property type="match status" value="1"/>
</dbReference>
<dbReference type="Pfam" id="PF01520">
    <property type="entry name" value="Amidase_3"/>
    <property type="match status" value="1"/>
</dbReference>
<dbReference type="EC" id="3.5.1.28" evidence="2"/>
<dbReference type="CDD" id="cd02696">
    <property type="entry name" value="MurNAc-LAA"/>
    <property type="match status" value="1"/>
</dbReference>
<dbReference type="InterPro" id="IPR050695">
    <property type="entry name" value="N-acetylmuramoyl_amidase_3"/>
</dbReference>
<dbReference type="SMART" id="SM00646">
    <property type="entry name" value="Ami_3"/>
    <property type="match status" value="1"/>
</dbReference>
<comment type="caution">
    <text evidence="5">The sequence shown here is derived from an EMBL/GenBank/DDBJ whole genome shotgun (WGS) entry which is preliminary data.</text>
</comment>
<accession>A0A370QKU1</accession>
<evidence type="ECO:0000313" key="6">
    <source>
        <dbReference type="Proteomes" id="UP000255317"/>
    </source>
</evidence>
<evidence type="ECO:0000256" key="1">
    <source>
        <dbReference type="ARBA" id="ARBA00001561"/>
    </source>
</evidence>
<sequence>MKNLLKNVSFVILLLKMCFIFGQESTAQKRIIIDVGHGGKDSGAIGINGIQEKDVVLSIANAISRLNNKLEKPLDIYLTRYSDTLISLSDRTKLAKALNADLFVSLHCNHSDNPNARGVEVFVADKSSTYKDDSTWFAFQVQAALNKELGFESRGVKFANFQVLKETTNHFPSVLVELGFLSNNDEVNYLANDINITMLVWTLFKFLTQIGI</sequence>
<comment type="catalytic activity">
    <reaction evidence="1">
        <text>Hydrolyzes the link between N-acetylmuramoyl residues and L-amino acid residues in certain cell-wall glycopeptides.</text>
        <dbReference type="EC" id="3.5.1.28"/>
    </reaction>
</comment>
<evidence type="ECO:0000259" key="4">
    <source>
        <dbReference type="SMART" id="SM00646"/>
    </source>
</evidence>
<dbReference type="GO" id="GO:0008745">
    <property type="term" value="F:N-acetylmuramoyl-L-alanine amidase activity"/>
    <property type="evidence" value="ECO:0007669"/>
    <property type="project" value="UniProtKB-EC"/>
</dbReference>
<proteinExistence type="predicted"/>
<dbReference type="PANTHER" id="PTHR30404:SF0">
    <property type="entry name" value="N-ACETYLMURAMOYL-L-ALANINE AMIDASE AMIC"/>
    <property type="match status" value="1"/>
</dbReference>
<name>A0A370QKU1_9FLAO</name>
<organism evidence="5 6">
    <name type="scientific">Marinirhabdus gelatinilytica</name>
    <dbReference type="NCBI Taxonomy" id="1703343"/>
    <lineage>
        <taxon>Bacteria</taxon>
        <taxon>Pseudomonadati</taxon>
        <taxon>Bacteroidota</taxon>
        <taxon>Flavobacteriia</taxon>
        <taxon>Flavobacteriales</taxon>
        <taxon>Flavobacteriaceae</taxon>
    </lineage>
</organism>